<feature type="transmembrane region" description="Helical" evidence="1">
    <location>
        <begin position="126"/>
        <end position="145"/>
    </location>
</feature>
<sequence>MTNAIYTFIWLFALWKWGDWKNWHKYYPTLLFFMIGDFLYLYLLSDHYPMWKYNPSDGDGKLGLTNTHITLSIMLIKYPATTIIFLTHFPEHKFLKQVLYIAFWVILYSFNELMDLYFHLIKYYNGWNLIWSILFNVVMFTSLAIHHRKPPFAWVISIIFILFLWHQFDVPPTVFR</sequence>
<organism evidence="2 3">
    <name type="scientific">Niallia endozanthoxylica</name>
    <dbReference type="NCBI Taxonomy" id="2036016"/>
    <lineage>
        <taxon>Bacteria</taxon>
        <taxon>Bacillati</taxon>
        <taxon>Bacillota</taxon>
        <taxon>Bacilli</taxon>
        <taxon>Bacillales</taxon>
        <taxon>Bacillaceae</taxon>
        <taxon>Niallia</taxon>
    </lineage>
</organism>
<name>A0A5J5HSF5_9BACI</name>
<gene>
    <name evidence="2" type="ORF">F4V44_11725</name>
</gene>
<feature type="transmembrane region" description="Helical" evidence="1">
    <location>
        <begin position="26"/>
        <end position="45"/>
    </location>
</feature>
<proteinExistence type="predicted"/>
<keyword evidence="1" id="KW-0472">Membrane</keyword>
<protein>
    <submittedName>
        <fullName evidence="2">Uncharacterized protein</fullName>
    </submittedName>
</protein>
<keyword evidence="3" id="KW-1185">Reference proteome</keyword>
<feature type="transmembrane region" description="Helical" evidence="1">
    <location>
        <begin position="98"/>
        <end position="120"/>
    </location>
</feature>
<reference evidence="2 3" key="1">
    <citation type="submission" date="2019-09" db="EMBL/GenBank/DDBJ databases">
        <title>Whole genome sequences of isolates from the Mars Exploration Rovers.</title>
        <authorList>
            <person name="Seuylemezian A."/>
            <person name="Vaishampayan P."/>
        </authorList>
    </citation>
    <scope>NUCLEOTIDE SEQUENCE [LARGE SCALE GENOMIC DNA]</scope>
    <source>
        <strain evidence="2 3">MER_TA_151</strain>
    </source>
</reference>
<evidence type="ECO:0000313" key="2">
    <source>
        <dbReference type="EMBL" id="KAA9023806.1"/>
    </source>
</evidence>
<dbReference type="Proteomes" id="UP000326671">
    <property type="component" value="Unassembled WGS sequence"/>
</dbReference>
<feature type="transmembrane region" description="Helical" evidence="1">
    <location>
        <begin position="65"/>
        <end position="86"/>
    </location>
</feature>
<dbReference type="InterPro" id="IPR048147">
    <property type="entry name" value="CBO0543-like"/>
</dbReference>
<evidence type="ECO:0000256" key="1">
    <source>
        <dbReference type="SAM" id="Phobius"/>
    </source>
</evidence>
<dbReference type="RefSeq" id="WP_150440207.1">
    <property type="nucleotide sequence ID" value="NZ_VYKL01000018.1"/>
</dbReference>
<feature type="transmembrane region" description="Helical" evidence="1">
    <location>
        <begin position="152"/>
        <end position="168"/>
    </location>
</feature>
<dbReference type="AlphaFoldDB" id="A0A5J5HSF5"/>
<keyword evidence="1" id="KW-0812">Transmembrane</keyword>
<evidence type="ECO:0000313" key="3">
    <source>
        <dbReference type="Proteomes" id="UP000326671"/>
    </source>
</evidence>
<dbReference type="OrthoDB" id="1730091at2"/>
<dbReference type="NCBIfam" id="NF041644">
    <property type="entry name" value="CBO0543_fam"/>
    <property type="match status" value="1"/>
</dbReference>
<comment type="caution">
    <text evidence="2">The sequence shown here is derived from an EMBL/GenBank/DDBJ whole genome shotgun (WGS) entry which is preliminary data.</text>
</comment>
<keyword evidence="1" id="KW-1133">Transmembrane helix</keyword>
<accession>A0A5J5HSF5</accession>
<dbReference type="EMBL" id="VYKL01000018">
    <property type="protein sequence ID" value="KAA9023806.1"/>
    <property type="molecule type" value="Genomic_DNA"/>
</dbReference>